<feature type="compositionally biased region" description="Polar residues" evidence="1">
    <location>
        <begin position="220"/>
        <end position="229"/>
    </location>
</feature>
<comment type="caution">
    <text evidence="3">The sequence shown here is derived from an EMBL/GenBank/DDBJ whole genome shotgun (WGS) entry which is preliminary data.</text>
</comment>
<keyword evidence="4" id="KW-1185">Reference proteome</keyword>
<feature type="chain" id="PRO_5040732576" evidence="2">
    <location>
        <begin position="19"/>
        <end position="241"/>
    </location>
</feature>
<evidence type="ECO:0000313" key="4">
    <source>
        <dbReference type="Proteomes" id="UP001149813"/>
    </source>
</evidence>
<dbReference type="EMBL" id="JANBOJ010000251">
    <property type="protein sequence ID" value="KAJ1720510.1"/>
    <property type="molecule type" value="Genomic_DNA"/>
</dbReference>
<sequence length="241" mass="25576">MKYTVLSIAVAAVPVTMGSLISSASEQPQSQVGLLDYFAPASSQPTVSAQCEGEGECQADAGASAAPRTDSGVRALVRDFMAPQQDNSEPNHVVIYNTPAFEMLYNFMGLEDEAAPESVASPESATVELASASEEPTHVNRFVEAESSPIGLDSNDHVQEDEDAPVFDFNSWGERVDNAAHRLVSNVGNVVINFLSESEINRATPTLAPENDYVGEDSEGGSSYAEQSESSAIAGGSFLWF</sequence>
<reference evidence="3" key="1">
    <citation type="submission" date="2022-07" db="EMBL/GenBank/DDBJ databases">
        <title>Phylogenomic reconstructions and comparative analyses of Kickxellomycotina fungi.</title>
        <authorList>
            <person name="Reynolds N.K."/>
            <person name="Stajich J.E."/>
            <person name="Barry K."/>
            <person name="Grigoriev I.V."/>
            <person name="Crous P."/>
            <person name="Smith M.E."/>
        </authorList>
    </citation>
    <scope>NUCLEOTIDE SEQUENCE</scope>
    <source>
        <strain evidence="3">NBRC 32514</strain>
    </source>
</reference>
<proteinExistence type="predicted"/>
<gene>
    <name evidence="3" type="ORF">LPJ53_004872</name>
</gene>
<keyword evidence="2" id="KW-0732">Signal</keyword>
<dbReference type="OrthoDB" id="5577604at2759"/>
<organism evidence="3 4">
    <name type="scientific">Coemansia erecta</name>
    <dbReference type="NCBI Taxonomy" id="147472"/>
    <lineage>
        <taxon>Eukaryota</taxon>
        <taxon>Fungi</taxon>
        <taxon>Fungi incertae sedis</taxon>
        <taxon>Zoopagomycota</taxon>
        <taxon>Kickxellomycotina</taxon>
        <taxon>Kickxellomycetes</taxon>
        <taxon>Kickxellales</taxon>
        <taxon>Kickxellaceae</taxon>
        <taxon>Coemansia</taxon>
    </lineage>
</organism>
<evidence type="ECO:0000256" key="2">
    <source>
        <dbReference type="SAM" id="SignalP"/>
    </source>
</evidence>
<accession>A0A9W7XYU7</accession>
<dbReference type="Proteomes" id="UP001149813">
    <property type="component" value="Unassembled WGS sequence"/>
</dbReference>
<feature type="region of interest" description="Disordered" evidence="1">
    <location>
        <begin position="206"/>
        <end position="229"/>
    </location>
</feature>
<name>A0A9W7XYU7_9FUNG</name>
<evidence type="ECO:0000256" key="1">
    <source>
        <dbReference type="SAM" id="MobiDB-lite"/>
    </source>
</evidence>
<protein>
    <submittedName>
        <fullName evidence="3">Uncharacterized protein</fullName>
    </submittedName>
</protein>
<dbReference type="AlphaFoldDB" id="A0A9W7XYU7"/>
<evidence type="ECO:0000313" key="3">
    <source>
        <dbReference type="EMBL" id="KAJ1720510.1"/>
    </source>
</evidence>
<feature type="signal peptide" evidence="2">
    <location>
        <begin position="1"/>
        <end position="18"/>
    </location>
</feature>